<accession>Q13K70</accession>
<dbReference type="EMBL" id="CP000271">
    <property type="protein sequence ID" value="ABE35519.1"/>
    <property type="molecule type" value="Genomic_DNA"/>
</dbReference>
<name>Q13K70_PARXL</name>
<dbReference type="GO" id="GO:0016709">
    <property type="term" value="F:oxidoreductase activity, acting on paired donors, with incorporation or reduction of molecular oxygen, NAD(P)H as one donor, and incorporation of one atom of oxygen"/>
    <property type="evidence" value="ECO:0007669"/>
    <property type="project" value="UniProtKB-ARBA"/>
</dbReference>
<dbReference type="OrthoDB" id="3443359at2"/>
<dbReference type="PRINTS" id="PR00420">
    <property type="entry name" value="RNGMNOXGNASE"/>
</dbReference>
<keyword evidence="5" id="KW-0503">Monooxygenase</keyword>
<dbReference type="RefSeq" id="WP_011492797.1">
    <property type="nucleotide sequence ID" value="NC_007952.1"/>
</dbReference>
<keyword evidence="2" id="KW-0285">Flavoprotein</keyword>
<dbReference type="Gene3D" id="3.50.50.60">
    <property type="entry name" value="FAD/NAD(P)-binding domain"/>
    <property type="match status" value="1"/>
</dbReference>
<dbReference type="InterPro" id="IPR036188">
    <property type="entry name" value="FAD/NAD-bd_sf"/>
</dbReference>
<dbReference type="PATRIC" id="fig|266265.5.peg.7366"/>
<proteinExistence type="predicted"/>
<dbReference type="GO" id="GO:0071949">
    <property type="term" value="F:FAD binding"/>
    <property type="evidence" value="ECO:0007669"/>
    <property type="project" value="InterPro"/>
</dbReference>
<dbReference type="InterPro" id="IPR002938">
    <property type="entry name" value="FAD-bd"/>
</dbReference>
<evidence type="ECO:0000256" key="2">
    <source>
        <dbReference type="ARBA" id="ARBA00022630"/>
    </source>
</evidence>
<keyword evidence="3" id="KW-0274">FAD</keyword>
<keyword evidence="5" id="KW-0560">Oxidoreductase</keyword>
<evidence type="ECO:0000313" key="6">
    <source>
        <dbReference type="Proteomes" id="UP000001817"/>
    </source>
</evidence>
<comment type="cofactor">
    <cofactor evidence="1">
        <name>FAD</name>
        <dbReference type="ChEBI" id="CHEBI:57692"/>
    </cofactor>
</comment>
<dbReference type="Proteomes" id="UP000001817">
    <property type="component" value="Chromosome 2"/>
</dbReference>
<reference evidence="5 6" key="1">
    <citation type="journal article" date="2006" name="Proc. Natl. Acad. Sci. U.S.A.">
        <title>Burkholderia xenovorans LB400 harbors a multi-replicon, 9.73-Mbp genome shaped for versatility.</title>
        <authorList>
            <person name="Chain P.S."/>
            <person name="Denef V.J."/>
            <person name="Konstantinidis K.T."/>
            <person name="Vergez L.M."/>
            <person name="Agullo L."/>
            <person name="Reyes V.L."/>
            <person name="Hauser L."/>
            <person name="Cordova M."/>
            <person name="Gomez L."/>
            <person name="Gonzalez M."/>
            <person name="Land M."/>
            <person name="Lao V."/>
            <person name="Larimer F."/>
            <person name="LiPuma J.J."/>
            <person name="Mahenthiralingam E."/>
            <person name="Malfatti S.A."/>
            <person name="Marx C.J."/>
            <person name="Parnell J.J."/>
            <person name="Ramette A."/>
            <person name="Richardson P."/>
            <person name="Seeger M."/>
            <person name="Smith D."/>
            <person name="Spilker T."/>
            <person name="Sul W.J."/>
            <person name="Tsoi T.V."/>
            <person name="Ulrich L.E."/>
            <person name="Zhulin I.B."/>
            <person name="Tiedje J.M."/>
        </authorList>
    </citation>
    <scope>NUCLEOTIDE SEQUENCE [LARGE SCALE GENOMIC DNA]</scope>
    <source>
        <strain evidence="5 6">LB400</strain>
    </source>
</reference>
<dbReference type="KEGG" id="bxe:Bxe_B0428"/>
<dbReference type="NCBIfam" id="NF006002">
    <property type="entry name" value="PRK08132.1"/>
    <property type="match status" value="1"/>
</dbReference>
<dbReference type="SUPFAM" id="SSF51905">
    <property type="entry name" value="FAD/NAD(P)-binding domain"/>
    <property type="match status" value="1"/>
</dbReference>
<sequence length="569" mass="62494">MSINYQTLSFDYRPCREQSAQGGADQAAYPVIVVGAGPVGLATAIDVAQQGVPVVLVDDDCSLSTGSRAICFSKRSLDIFDRLGCGQRMVDKGISWNVGKVFLKDELVYTFNLQPEAGHNRPAFVNLQQYYVEGFLLERAQEMPNLEIRWKSKVVGVQQDGTPGTQDAGVTLTIDTPNGQYALRGRYVVAADGSRSPIRNLMGLDSKGVTFKDRFLIADVKMEAEFPTERWFWFDPPFHPNQSVLLHRQPDNVWRIDFQLGWDADPMLEKTPERVIPRVRALLGPDAKFELEWVSVYTFSCLRMDRFRHGNVLFAGDSAHGVSPFGARGANSGVQDAENLAWKLAMVLEGNAPDALLDTYASEREFAADENIRNSTRSTDFITPKSPVSRVFRDAVLKLARHHPFARQLTNSGRLSVPAVLRDSPLNTADSDPFEGAMVPGASCADAPVQVAGQPAWLLQQLGQQFTGLLFCGEQSVDQATRATLDALRSGPIPLKLVVVTRDAAQFGASAGVQVAHDIEGLAHARYDAKPGTFYLIRPDQHVCARWRKVAVGDVESALKRALCVEGTA</sequence>
<dbReference type="STRING" id="266265.Bxe_B0428"/>
<dbReference type="PANTHER" id="PTHR43004">
    <property type="entry name" value="TRK SYSTEM POTASSIUM UPTAKE PROTEIN"/>
    <property type="match status" value="1"/>
</dbReference>
<organism evidence="5 6">
    <name type="scientific">Paraburkholderia xenovorans (strain LB400)</name>
    <dbReference type="NCBI Taxonomy" id="266265"/>
    <lineage>
        <taxon>Bacteria</taxon>
        <taxon>Pseudomonadati</taxon>
        <taxon>Pseudomonadota</taxon>
        <taxon>Betaproteobacteria</taxon>
        <taxon>Burkholderiales</taxon>
        <taxon>Burkholderiaceae</taxon>
        <taxon>Paraburkholderia</taxon>
    </lineage>
</organism>
<evidence type="ECO:0000256" key="3">
    <source>
        <dbReference type="ARBA" id="ARBA00022827"/>
    </source>
</evidence>
<evidence type="ECO:0000256" key="1">
    <source>
        <dbReference type="ARBA" id="ARBA00001974"/>
    </source>
</evidence>
<protein>
    <submittedName>
        <fullName evidence="5">Monooxygenase</fullName>
    </submittedName>
</protein>
<dbReference type="InterPro" id="IPR050641">
    <property type="entry name" value="RIFMO-like"/>
</dbReference>
<dbReference type="KEGG" id="bxb:DR64_5764"/>
<evidence type="ECO:0000313" key="5">
    <source>
        <dbReference type="EMBL" id="ABE35519.1"/>
    </source>
</evidence>
<feature type="domain" description="FAD-binding" evidence="4">
    <location>
        <begin position="29"/>
        <end position="374"/>
    </location>
</feature>
<dbReference type="Pfam" id="PF01494">
    <property type="entry name" value="FAD_binding_3"/>
    <property type="match status" value="1"/>
</dbReference>
<dbReference type="Gene3D" id="3.40.30.120">
    <property type="match status" value="1"/>
</dbReference>
<dbReference type="eggNOG" id="COG0654">
    <property type="taxonomic scope" value="Bacteria"/>
</dbReference>
<dbReference type="PANTHER" id="PTHR43004:SF19">
    <property type="entry name" value="BINDING MONOOXYGENASE, PUTATIVE (JCVI)-RELATED"/>
    <property type="match status" value="1"/>
</dbReference>
<keyword evidence="6" id="KW-1185">Reference proteome</keyword>
<evidence type="ECO:0000259" key="4">
    <source>
        <dbReference type="Pfam" id="PF01494"/>
    </source>
</evidence>
<dbReference type="Gene3D" id="3.30.70.2450">
    <property type="match status" value="1"/>
</dbReference>
<gene>
    <name evidence="5" type="ORF">Bxe_B0428</name>
</gene>
<dbReference type="AlphaFoldDB" id="Q13K70"/>